<keyword evidence="1" id="KW-1133">Transmembrane helix</keyword>
<accession>A0A894K6A0</accession>
<keyword evidence="1" id="KW-0472">Membrane</keyword>
<keyword evidence="2" id="KW-0496">Mitochondrion</keyword>
<name>A0A894K6A0_9VEST</name>
<evidence type="ECO:0000256" key="1">
    <source>
        <dbReference type="SAM" id="Phobius"/>
    </source>
</evidence>
<organism evidence="2">
    <name type="scientific">Notocrater youngi</name>
    <dbReference type="NCBI Taxonomy" id="2813390"/>
    <lineage>
        <taxon>Eukaryota</taxon>
        <taxon>Metazoa</taxon>
        <taxon>Spiralia</taxon>
        <taxon>Lophotrochozoa</taxon>
        <taxon>Mollusca</taxon>
        <taxon>Gastropoda</taxon>
        <taxon>Vetigastropoda</taxon>
        <taxon>Lepetellida</taxon>
        <taxon>Lepetelloidea</taxon>
        <taxon>Pseudococculinidae</taxon>
        <taxon>Notocrater</taxon>
    </lineage>
</organism>
<evidence type="ECO:0000313" key="2">
    <source>
        <dbReference type="EMBL" id="QRW36457.1"/>
    </source>
</evidence>
<protein>
    <submittedName>
        <fullName evidence="2">ATP synthase F0 subunit 8</fullName>
    </submittedName>
</protein>
<feature type="transmembrane region" description="Helical" evidence="1">
    <location>
        <begin position="6"/>
        <end position="30"/>
    </location>
</feature>
<dbReference type="AlphaFoldDB" id="A0A894K6A0"/>
<geneLocation type="mitochondrion" evidence="2"/>
<sequence>MVQLAPLSWLFIFMLFWFGVICMSCIMWWMSRSEYKFTI</sequence>
<reference evidence="2" key="1">
    <citation type="journal article" date="2022" name="J. Molluscan Stud.">
        <title>The mitogenome of the sunken wood limpet Notocrater youngi: Insights into mitogenome evolution in Lepetellida (Gastropoda: Vetigastropoda).</title>
        <authorList>
            <person name="Uribe J.E."/>
            <person name="Sei M."/>
            <person name="Harasewych M.G."/>
        </authorList>
    </citation>
    <scope>NUCLEOTIDE SEQUENCE</scope>
</reference>
<keyword evidence="1" id="KW-0812">Transmembrane</keyword>
<proteinExistence type="predicted"/>
<gene>
    <name evidence="2" type="primary">ATP8</name>
</gene>
<dbReference type="EMBL" id="MT360647">
    <property type="protein sequence ID" value="QRW36457.1"/>
    <property type="molecule type" value="Genomic_DNA"/>
</dbReference>